<name>A0A147JXS2_HADYE</name>
<sequence length="179" mass="20349">MRALFEKAKEMGASSAKLISTKDVFVEDYVRIKCQYGCRMYGIRLTCPPYTPTPEETRKWLKNYSKALLIEFKNLKNREDLSRVHEIGVALERDAFLSGFYRALVLVSGPCRYCKPCVAERAKNRGSLSKADCVYPLKARPSMEAVGIDVYKTARKAGFSINVVKEGQLYKSFILLLLE</sequence>
<comment type="caution">
    <text evidence="1">The sequence shown here is derived from an EMBL/GenBank/DDBJ whole genome shotgun (WGS) entry which is preliminary data.</text>
</comment>
<dbReference type="PIRSF" id="PIRSF018748">
    <property type="entry name" value="UCP018748"/>
    <property type="match status" value="1"/>
</dbReference>
<dbReference type="InterPro" id="IPR019271">
    <property type="entry name" value="DUF2284_metal-binding"/>
</dbReference>
<evidence type="ECO:0008006" key="3">
    <source>
        <dbReference type="Google" id="ProtNLM"/>
    </source>
</evidence>
<evidence type="ECO:0000313" key="1">
    <source>
        <dbReference type="EMBL" id="KUO41394.1"/>
    </source>
</evidence>
<reference evidence="1 2" key="1">
    <citation type="journal article" date="2016" name="Nat. Microbiol.">
        <title>Genomic inference of the metabolism of cosmopolitan subsurface Archaea, Hadesarchaea.</title>
        <authorList>
            <person name="Baker B.J."/>
            <person name="Saw J.H."/>
            <person name="Lind A.E."/>
            <person name="Lazar C.S."/>
            <person name="Hinrichs K.-U."/>
            <person name="Teske A.P."/>
            <person name="Ettema T.J."/>
        </authorList>
    </citation>
    <scope>NUCLEOTIDE SEQUENCE [LARGE SCALE GENOMIC DNA]</scope>
</reference>
<gene>
    <name evidence="1" type="ORF">APZ16_02530</name>
</gene>
<protein>
    <recommendedName>
        <fullName evidence="3">Metal-binding protein</fullName>
    </recommendedName>
</protein>
<evidence type="ECO:0000313" key="2">
    <source>
        <dbReference type="Proteomes" id="UP000074294"/>
    </source>
</evidence>
<dbReference type="Pfam" id="PF10050">
    <property type="entry name" value="DUF2284"/>
    <property type="match status" value="1"/>
</dbReference>
<dbReference type="EMBL" id="LQMQ01000022">
    <property type="protein sequence ID" value="KUO41394.1"/>
    <property type="molecule type" value="Genomic_DNA"/>
</dbReference>
<proteinExistence type="predicted"/>
<dbReference type="AlphaFoldDB" id="A0A147JXS2"/>
<dbReference type="STRING" id="1776334.APZ16_02530"/>
<organism evidence="1 2">
    <name type="scientific">Hadarchaeum yellowstonense</name>
    <dbReference type="NCBI Taxonomy" id="1776334"/>
    <lineage>
        <taxon>Archaea</taxon>
        <taxon>Methanobacteriati</taxon>
        <taxon>Candidatus Hadarchaeota</taxon>
        <taxon>Candidatus Hadarchaeia</taxon>
        <taxon>Candidatus Hadarchaeales</taxon>
        <taxon>Candidatus Hadarchaeaceae</taxon>
        <taxon>Candidatus Hadarchaeum</taxon>
    </lineage>
</organism>
<accession>A0A147JXS2</accession>
<dbReference type="Proteomes" id="UP000074294">
    <property type="component" value="Unassembled WGS sequence"/>
</dbReference>